<dbReference type="Proteomes" id="UP000779900">
    <property type="component" value="Unassembled WGS sequence"/>
</dbReference>
<reference evidence="5" key="1">
    <citation type="submission" date="2019-03" db="EMBL/GenBank/DDBJ databases">
        <title>Lake Tanganyika Metagenome-Assembled Genomes (MAGs).</title>
        <authorList>
            <person name="Tran P."/>
        </authorList>
    </citation>
    <scope>NUCLEOTIDE SEQUENCE</scope>
    <source>
        <strain evidence="5">K_DeepCast_150m_m2_040</strain>
    </source>
</reference>
<proteinExistence type="predicted"/>
<evidence type="ECO:0000313" key="5">
    <source>
        <dbReference type="EMBL" id="MBM3330389.1"/>
    </source>
</evidence>
<dbReference type="Pfam" id="PF09369">
    <property type="entry name" value="MZB"/>
    <property type="match status" value="1"/>
</dbReference>
<dbReference type="InterPro" id="IPR001650">
    <property type="entry name" value="Helicase_C-like"/>
</dbReference>
<dbReference type="InterPro" id="IPR027417">
    <property type="entry name" value="P-loop_NTPase"/>
</dbReference>
<sequence length="742" mass="82518">MPDILSALDDLRRERWYSGQISGIEPLPSRTATYAEPDPPLPKPLADLVGKLGIPKLYKHQVELLGHARAGRNVIITTATASGKTLAFNLPVFETMLDSRSATALYLYPMKAVTQDQLKVIRGFERGLGLDLRPAVYDGDTPADKRSRIRQRSRIVLSNPYELHQILPYHYQWQSFYRNLRYCIIDEAHTYRGVFGSNVAQLLRRFRRICAYHGSDPQFFLASASIANPLELAEKLTGKEFALVGDDGAPRGRNWLVFWNPLANGETSIHAQTQQLVAHFAKSGFQTVCFVQSRRLAELISRWVKEHTPELAVSPYRAGYVPEDRRAIEAGLASGALRGVVSTNALELGIDIGSLDCIVIAGFPGSFASFWQQAGRAGRKLQDSVVVFVGYADALNQYLLRNPGLVLERGFEAAVVDLENPYIISGHLACAASELPLRKDEVNERQLPAVKALEEQLVLRRTPVGWIYAGRARPQEEVTLDAIEESAIEIVADGRVIETMDRTRAFREAYPGAVLLHQGETYLVKTLDLEQQRAEVERKDVDFHTEVITREEMRLLETQQQRILGPGITLSLGRIEVTATYTGYRIKKYDQLLATHPLSLPPVKFPTVGIWLVFSGETAIRLQEQHSDFTGGLHAAEHALIALAPLVAMCDPRDIGGGSYRMFPDTRLPTILIYDGYEHGIGISEKLYSEFDRLSRVTRDLVMQCACDTGCPACVLSPRCGDANEPIGKQTAVAILSSLQQA</sequence>
<dbReference type="SUPFAM" id="SSF52540">
    <property type="entry name" value="P-loop containing nucleoside triphosphate hydrolases"/>
    <property type="match status" value="1"/>
</dbReference>
<dbReference type="GO" id="GO:0005524">
    <property type="term" value="F:ATP binding"/>
    <property type="evidence" value="ECO:0007669"/>
    <property type="project" value="UniProtKB-KW"/>
</dbReference>
<dbReference type="PANTHER" id="PTHR47957">
    <property type="entry name" value="ATP-DEPENDENT HELICASE HRQ1"/>
    <property type="match status" value="1"/>
</dbReference>
<dbReference type="CDD" id="cd17923">
    <property type="entry name" value="DEXHc_Hrq1-like"/>
    <property type="match status" value="1"/>
</dbReference>
<keyword evidence="2" id="KW-0067">ATP-binding</keyword>
<dbReference type="InterPro" id="IPR055227">
    <property type="entry name" value="HRQ1_WHD"/>
</dbReference>
<gene>
    <name evidence="5" type="ORF">FJY68_00900</name>
</gene>
<protein>
    <submittedName>
        <fullName evidence="5">DEAD/DEAH box helicase</fullName>
    </submittedName>
</protein>
<keyword evidence="5" id="KW-0347">Helicase</keyword>
<accession>A0A938BS88</accession>
<dbReference type="InterPro" id="IPR011545">
    <property type="entry name" value="DEAD/DEAH_box_helicase_dom"/>
</dbReference>
<dbReference type="AlphaFoldDB" id="A0A938BS88"/>
<feature type="domain" description="Helicase C-terminal" evidence="4">
    <location>
        <begin position="272"/>
        <end position="422"/>
    </location>
</feature>
<dbReference type="EMBL" id="VGIR01000002">
    <property type="protein sequence ID" value="MBM3330389.1"/>
    <property type="molecule type" value="Genomic_DNA"/>
</dbReference>
<dbReference type="Pfam" id="PF00270">
    <property type="entry name" value="DEAD"/>
    <property type="match status" value="1"/>
</dbReference>
<dbReference type="SMART" id="SM00487">
    <property type="entry name" value="DEXDc"/>
    <property type="match status" value="1"/>
</dbReference>
<keyword evidence="5" id="KW-0378">Hydrolase</keyword>
<feature type="domain" description="Helicase ATP-binding" evidence="3">
    <location>
        <begin position="65"/>
        <end position="244"/>
    </location>
</feature>
<dbReference type="PROSITE" id="PS51194">
    <property type="entry name" value="HELICASE_CTER"/>
    <property type="match status" value="1"/>
</dbReference>
<dbReference type="Gene3D" id="3.40.50.300">
    <property type="entry name" value="P-loop containing nucleotide triphosphate hydrolases"/>
    <property type="match status" value="2"/>
</dbReference>
<dbReference type="GO" id="GO:0003676">
    <property type="term" value="F:nucleic acid binding"/>
    <property type="evidence" value="ECO:0007669"/>
    <property type="project" value="InterPro"/>
</dbReference>
<dbReference type="Pfam" id="PF22982">
    <property type="entry name" value="WHD_HRQ1"/>
    <property type="match status" value="1"/>
</dbReference>
<dbReference type="SMART" id="SM00490">
    <property type="entry name" value="HELICc"/>
    <property type="match status" value="1"/>
</dbReference>
<comment type="caution">
    <text evidence="5">The sequence shown here is derived from an EMBL/GenBank/DDBJ whole genome shotgun (WGS) entry which is preliminary data.</text>
</comment>
<organism evidence="5 6">
    <name type="scientific">candidate division WOR-3 bacterium</name>
    <dbReference type="NCBI Taxonomy" id="2052148"/>
    <lineage>
        <taxon>Bacteria</taxon>
        <taxon>Bacteria division WOR-3</taxon>
    </lineage>
</organism>
<dbReference type="PANTHER" id="PTHR47957:SF3">
    <property type="entry name" value="ATP-DEPENDENT HELICASE HRQ1"/>
    <property type="match status" value="1"/>
</dbReference>
<name>A0A938BS88_UNCW3</name>
<dbReference type="Pfam" id="PF00271">
    <property type="entry name" value="Helicase_C"/>
    <property type="match status" value="1"/>
</dbReference>
<dbReference type="InterPro" id="IPR018973">
    <property type="entry name" value="MZB"/>
</dbReference>
<dbReference type="PROSITE" id="PS51192">
    <property type="entry name" value="HELICASE_ATP_BIND_1"/>
    <property type="match status" value="1"/>
</dbReference>
<evidence type="ECO:0000313" key="6">
    <source>
        <dbReference type="Proteomes" id="UP000779900"/>
    </source>
</evidence>
<evidence type="ECO:0000256" key="1">
    <source>
        <dbReference type="ARBA" id="ARBA00022741"/>
    </source>
</evidence>
<evidence type="ECO:0000259" key="4">
    <source>
        <dbReference type="PROSITE" id="PS51194"/>
    </source>
</evidence>
<keyword evidence="1" id="KW-0547">Nucleotide-binding</keyword>
<dbReference type="CDD" id="cd18797">
    <property type="entry name" value="SF2_C_Hrq"/>
    <property type="match status" value="1"/>
</dbReference>
<dbReference type="InterPro" id="IPR014001">
    <property type="entry name" value="Helicase_ATP-bd"/>
</dbReference>
<evidence type="ECO:0000256" key="2">
    <source>
        <dbReference type="ARBA" id="ARBA00022840"/>
    </source>
</evidence>
<dbReference type="GO" id="GO:0043138">
    <property type="term" value="F:3'-5' DNA helicase activity"/>
    <property type="evidence" value="ECO:0007669"/>
    <property type="project" value="TreeGrafter"/>
</dbReference>
<evidence type="ECO:0000259" key="3">
    <source>
        <dbReference type="PROSITE" id="PS51192"/>
    </source>
</evidence>
<dbReference type="GO" id="GO:0006289">
    <property type="term" value="P:nucleotide-excision repair"/>
    <property type="evidence" value="ECO:0007669"/>
    <property type="project" value="TreeGrafter"/>
</dbReference>
<dbReference type="GO" id="GO:0036297">
    <property type="term" value="P:interstrand cross-link repair"/>
    <property type="evidence" value="ECO:0007669"/>
    <property type="project" value="TreeGrafter"/>
</dbReference>